<reference evidence="2" key="1">
    <citation type="submission" date="2020-01" db="EMBL/GenBank/DDBJ databases">
        <title>Insect and environment-associated Actinomycetes.</title>
        <authorList>
            <person name="Currrie C."/>
            <person name="Chevrette M."/>
            <person name="Carlson C."/>
            <person name="Stubbendieck R."/>
            <person name="Wendt-Pienkowski E."/>
        </authorList>
    </citation>
    <scope>NUCLEOTIDE SEQUENCE</scope>
    <source>
        <strain evidence="2">SID7499</strain>
    </source>
</reference>
<dbReference type="AlphaFoldDB" id="A0A6G3XDH8"/>
<proteinExistence type="predicted"/>
<sequence length="51" mass="6132">MTSLYTASVQLAERWEGPPWFKWAFLGVWALCGVFVLFKLRQNGWKFPRRR</sequence>
<comment type="caution">
    <text evidence="2">The sequence shown here is derived from an EMBL/GenBank/DDBJ whole genome shotgun (WGS) entry which is preliminary data.</text>
</comment>
<gene>
    <name evidence="2" type="ORF">G3M58_56220</name>
</gene>
<feature type="transmembrane region" description="Helical" evidence="1">
    <location>
        <begin position="20"/>
        <end position="40"/>
    </location>
</feature>
<protein>
    <submittedName>
        <fullName evidence="2">Uncharacterized protein</fullName>
    </submittedName>
</protein>
<organism evidence="2">
    <name type="scientific">Streptomyces sp. SID7499</name>
    <dbReference type="NCBI Taxonomy" id="2706086"/>
    <lineage>
        <taxon>Bacteria</taxon>
        <taxon>Bacillati</taxon>
        <taxon>Actinomycetota</taxon>
        <taxon>Actinomycetes</taxon>
        <taxon>Kitasatosporales</taxon>
        <taxon>Streptomycetaceae</taxon>
        <taxon>Streptomyces</taxon>
    </lineage>
</organism>
<name>A0A6G3XDH8_9ACTN</name>
<dbReference type="EMBL" id="JAAGMN010005847">
    <property type="protein sequence ID" value="NEE15801.1"/>
    <property type="molecule type" value="Genomic_DNA"/>
</dbReference>
<keyword evidence="1" id="KW-0472">Membrane</keyword>
<evidence type="ECO:0000313" key="2">
    <source>
        <dbReference type="EMBL" id="NEE15801.1"/>
    </source>
</evidence>
<accession>A0A6G3XDH8</accession>
<keyword evidence="1" id="KW-1133">Transmembrane helix</keyword>
<keyword evidence="1" id="KW-0812">Transmembrane</keyword>
<evidence type="ECO:0000256" key="1">
    <source>
        <dbReference type="SAM" id="Phobius"/>
    </source>
</evidence>